<dbReference type="AlphaFoldDB" id="A0A3Q3M653"/>
<dbReference type="Gene3D" id="3.10.100.10">
    <property type="entry name" value="Mannose-Binding Protein A, subunit A"/>
    <property type="match status" value="1"/>
</dbReference>
<reference evidence="3" key="1">
    <citation type="submission" date="2025-08" db="UniProtKB">
        <authorList>
            <consortium name="Ensembl"/>
        </authorList>
    </citation>
    <scope>IDENTIFICATION</scope>
</reference>
<dbReference type="STRING" id="205130.ENSMAMP00000016709"/>
<dbReference type="GeneTree" id="ENSGT00940000169840"/>
<dbReference type="SUPFAM" id="SSF56436">
    <property type="entry name" value="C-type lectin-like"/>
    <property type="match status" value="1"/>
</dbReference>
<evidence type="ECO:0000259" key="2">
    <source>
        <dbReference type="PROSITE" id="PS50041"/>
    </source>
</evidence>
<dbReference type="PANTHER" id="PTHR45784:SF3">
    <property type="entry name" value="C-TYPE LECTIN DOMAIN FAMILY 4 MEMBER K-LIKE-RELATED"/>
    <property type="match status" value="1"/>
</dbReference>
<dbReference type="CDD" id="cd00037">
    <property type="entry name" value="CLECT"/>
    <property type="match status" value="1"/>
</dbReference>
<feature type="domain" description="C-type lectin" evidence="2">
    <location>
        <begin position="50"/>
        <end position="173"/>
    </location>
</feature>
<dbReference type="SMART" id="SM00034">
    <property type="entry name" value="CLECT"/>
    <property type="match status" value="1"/>
</dbReference>
<evidence type="ECO:0000313" key="4">
    <source>
        <dbReference type="Proteomes" id="UP000261640"/>
    </source>
</evidence>
<protein>
    <recommendedName>
        <fullName evidence="2">C-type lectin domain-containing protein</fullName>
    </recommendedName>
</protein>
<reference evidence="3" key="2">
    <citation type="submission" date="2025-09" db="UniProtKB">
        <authorList>
            <consortium name="Ensembl"/>
        </authorList>
    </citation>
    <scope>IDENTIFICATION</scope>
</reference>
<accession>A0A3Q3M653</accession>
<dbReference type="PANTHER" id="PTHR45784">
    <property type="entry name" value="C-TYPE LECTIN DOMAIN FAMILY 20 MEMBER A-RELATED"/>
    <property type="match status" value="1"/>
</dbReference>
<name>A0A3Q3M653_9TELE</name>
<dbReference type="PROSITE" id="PS00615">
    <property type="entry name" value="C_TYPE_LECTIN_1"/>
    <property type="match status" value="1"/>
</dbReference>
<keyword evidence="1" id="KW-1015">Disulfide bond</keyword>
<proteinExistence type="predicted"/>
<keyword evidence="4" id="KW-1185">Reference proteome</keyword>
<sequence length="178" mass="20349">SLLLFFYFSSEIGDDLCTDSDCPCHSNLNKFIFLNIPFIITPPGFHCSHFPSRIYYYVGTKMSFPQAQQYCREKFKDLATIGIKEELSRLSKPSLTWTWIGLSDNPISWKGIMGNDSNSWRWSVTGQTSKSKYSNWSLGQPDFAGGTQRCVGVNSFGEWNDYHCEERQMSICFGKKIG</sequence>
<dbReference type="PROSITE" id="PS50041">
    <property type="entry name" value="C_TYPE_LECTIN_2"/>
    <property type="match status" value="1"/>
</dbReference>
<dbReference type="InParanoid" id="A0A3Q3M653"/>
<dbReference type="InterPro" id="IPR016187">
    <property type="entry name" value="CTDL_fold"/>
</dbReference>
<dbReference type="InterPro" id="IPR016186">
    <property type="entry name" value="C-type_lectin-like/link_sf"/>
</dbReference>
<dbReference type="Ensembl" id="ENSMAMT00000017155.2">
    <property type="protein sequence ID" value="ENSMAMP00000016709.2"/>
    <property type="gene ID" value="ENSMAMG00000011311.2"/>
</dbReference>
<organism evidence="3 4">
    <name type="scientific">Mastacembelus armatus</name>
    <name type="common">zig-zag eel</name>
    <dbReference type="NCBI Taxonomy" id="205130"/>
    <lineage>
        <taxon>Eukaryota</taxon>
        <taxon>Metazoa</taxon>
        <taxon>Chordata</taxon>
        <taxon>Craniata</taxon>
        <taxon>Vertebrata</taxon>
        <taxon>Euteleostomi</taxon>
        <taxon>Actinopterygii</taxon>
        <taxon>Neopterygii</taxon>
        <taxon>Teleostei</taxon>
        <taxon>Neoteleostei</taxon>
        <taxon>Acanthomorphata</taxon>
        <taxon>Anabantaria</taxon>
        <taxon>Synbranchiformes</taxon>
        <taxon>Mastacembelidae</taxon>
        <taxon>Mastacembelus</taxon>
    </lineage>
</organism>
<dbReference type="InterPro" id="IPR001304">
    <property type="entry name" value="C-type_lectin-like"/>
</dbReference>
<dbReference type="InterPro" id="IPR018378">
    <property type="entry name" value="C-type_lectin_CS"/>
</dbReference>
<dbReference type="Proteomes" id="UP000261640">
    <property type="component" value="Unplaced"/>
</dbReference>
<evidence type="ECO:0000256" key="1">
    <source>
        <dbReference type="ARBA" id="ARBA00023157"/>
    </source>
</evidence>
<evidence type="ECO:0000313" key="3">
    <source>
        <dbReference type="Ensembl" id="ENSMAMP00000016709.2"/>
    </source>
</evidence>
<dbReference type="Pfam" id="PF00059">
    <property type="entry name" value="Lectin_C"/>
    <property type="match status" value="1"/>
</dbReference>